<feature type="domain" description="DUF403" evidence="2">
    <location>
        <begin position="568"/>
        <end position="891"/>
    </location>
</feature>
<evidence type="ECO:0000313" key="4">
    <source>
        <dbReference type="EMBL" id="PLQ01968.1"/>
    </source>
</evidence>
<evidence type="ECO:0000313" key="5">
    <source>
        <dbReference type="Proteomes" id="UP000234341"/>
    </source>
</evidence>
<name>A0A2N5CIB1_9BURK</name>
<feature type="region of interest" description="Disordered" evidence="1">
    <location>
        <begin position="537"/>
        <end position="556"/>
    </location>
</feature>
<feature type="domain" description="Circularly permuted ATP-grasp type 2" evidence="3">
    <location>
        <begin position="99"/>
        <end position="503"/>
    </location>
</feature>
<comment type="caution">
    <text evidence="4">The sequence shown here is derived from an EMBL/GenBank/DDBJ whole genome shotgun (WGS) entry which is preliminary data.</text>
</comment>
<organism evidence="4 5">
    <name type="scientific">Cupriavidus pauculus</name>
    <dbReference type="NCBI Taxonomy" id="82633"/>
    <lineage>
        <taxon>Bacteria</taxon>
        <taxon>Pseudomonadati</taxon>
        <taxon>Pseudomonadota</taxon>
        <taxon>Betaproteobacteria</taxon>
        <taxon>Burkholderiales</taxon>
        <taxon>Burkholderiaceae</taxon>
        <taxon>Cupriavidus</taxon>
    </lineage>
</organism>
<dbReference type="RefSeq" id="WP_101679769.1">
    <property type="nucleotide sequence ID" value="NZ_PJRP01000001.1"/>
</dbReference>
<protein>
    <submittedName>
        <fullName evidence="4">Uncharacterized protein</fullName>
    </submittedName>
</protein>
<dbReference type="AlphaFoldDB" id="A0A2N5CIB1"/>
<accession>A0A2N5CIB1</accession>
<dbReference type="PANTHER" id="PTHR34595">
    <property type="entry name" value="BLR5612 PROTEIN"/>
    <property type="match status" value="1"/>
</dbReference>
<evidence type="ECO:0000259" key="2">
    <source>
        <dbReference type="Pfam" id="PF04168"/>
    </source>
</evidence>
<dbReference type="PANTHER" id="PTHR34595:SF2">
    <property type="entry name" value="BLR2978 PROTEIN"/>
    <property type="match status" value="1"/>
</dbReference>
<evidence type="ECO:0000259" key="3">
    <source>
        <dbReference type="Pfam" id="PF14403"/>
    </source>
</evidence>
<reference evidence="4 5" key="1">
    <citation type="submission" date="2017-12" db="EMBL/GenBank/DDBJ databases">
        <title>Genome sequence of the active heterotrophic nitrifier-denitrifier, Cupriavidus pauculus UM1.</title>
        <authorList>
            <person name="Putonti C."/>
            <person name="Castignetti D."/>
        </authorList>
    </citation>
    <scope>NUCLEOTIDE SEQUENCE [LARGE SCALE GENOMIC DNA]</scope>
    <source>
        <strain evidence="4 5">UM1</strain>
    </source>
</reference>
<dbReference type="SUPFAM" id="SSF56059">
    <property type="entry name" value="Glutathione synthetase ATP-binding domain-like"/>
    <property type="match status" value="1"/>
</dbReference>
<dbReference type="OrthoDB" id="9804079at2"/>
<evidence type="ECO:0000256" key="1">
    <source>
        <dbReference type="SAM" id="MobiDB-lite"/>
    </source>
</evidence>
<sequence length="903" mass="96810">MPLQSSLPFDGSDLADAPAALAGRLALPVPDGHRDELRLPDGTLREPWARFFGILDDLRPAALNAHAAAVSRRIRDNGVTYNVYADQGGARAWQLEVFPFLVSEADWAAIEAGVTQRATLANAMLADIYGPQTLLRRGLLPPGLVYGHPGYLRPLKGYQPPGGSFLQTIAVDLVHTDDGWTVIAHRTETPSGMGYALENRLIISGQYAEAFRELRVRRLPPAFAQLISTLAHAAPAAPVGLAEEGASAGMGTGAGTGTVVGTGRQIVLLSPGPFNETYFEHTFLARYLGITLVEGKDLTVRNDVVYLKTFGGLERVDVILRRLDDVFCDPLELRSDSMLGVPGLLEAMRAGNVVVSNVPGSGFLESPAIHGFLPGIAQALLDEPLALPSVMSWWCGEAAAQDAALRLLDEAFVMPTYPRTPADALLGMERGLQPLDAWRARIAETPDRFTLQAPLPLSHTPCWEPGDKGGGRIGSRAAMLRVFAVADGNGGWQVMPGGFTRLAPPHLEAVSMQLGGTSADTWVLSNQPAQGLMPSPRAGSVFPPPSPSPRTTLPSLGTTAVTRPLAVSSRAAENLFWAGRYAERAENVVRVCRQILGSIESNDETDEGTLNMLGLLAQWFGLVAPNTPSPQASLRVFERSLVSTLADPHAVTGLMPTLASHARAANEIRNRLSNDHWRTILAARNDFQDAMADAACQAGTAGHGEGAYDRSKVLVALEHLSMQLGAISGAQGDRMTRDEAWRLVFIGRHIERLGTLALFLEVAEGSGALASRSGFDMLLHLFDSTLTYRSLFPGRSDVAALVDLLVLEPTNPRGLYGVLDRLRDKLAQLPTGATAQARVPLAELLPPTTALPSRSLLCVREKDRYPKLAALCDQLGGRMAKLSEEIGGRYFSHAGVAPETDLP</sequence>
<dbReference type="STRING" id="82633.GCA_000974605_00392"/>
<dbReference type="Pfam" id="PF04168">
    <property type="entry name" value="Alpha-E"/>
    <property type="match status" value="1"/>
</dbReference>
<dbReference type="InterPro" id="IPR051680">
    <property type="entry name" value="ATP-dep_Glu-Cys_Ligase-2"/>
</dbReference>
<gene>
    <name evidence="4" type="ORF">CYJ10_01270</name>
</gene>
<dbReference type="Proteomes" id="UP000234341">
    <property type="component" value="Unassembled WGS sequence"/>
</dbReference>
<dbReference type="InterPro" id="IPR007296">
    <property type="entry name" value="DUF403"/>
</dbReference>
<dbReference type="InterPro" id="IPR025841">
    <property type="entry name" value="CP_ATPgrasp_2"/>
</dbReference>
<proteinExistence type="predicted"/>
<dbReference type="EMBL" id="PJRP01000001">
    <property type="protein sequence ID" value="PLQ01968.1"/>
    <property type="molecule type" value="Genomic_DNA"/>
</dbReference>
<dbReference type="Pfam" id="PF14403">
    <property type="entry name" value="CP_ATPgrasp_2"/>
    <property type="match status" value="1"/>
</dbReference>
<dbReference type="Gene3D" id="3.40.50.11290">
    <property type="match status" value="1"/>
</dbReference>